<evidence type="ECO:0000313" key="2">
    <source>
        <dbReference type="EMBL" id="PAV21560.1"/>
    </source>
</evidence>
<name>A0A286UPR4_9AGAM</name>
<comment type="similarity">
    <text evidence="1">Belongs to the lcsJ thioesterase family.</text>
</comment>
<dbReference type="Gene3D" id="3.10.129.10">
    <property type="entry name" value="Hotdog Thioesterase"/>
    <property type="match status" value="1"/>
</dbReference>
<dbReference type="GO" id="GO:0016787">
    <property type="term" value="F:hydrolase activity"/>
    <property type="evidence" value="ECO:0007669"/>
    <property type="project" value="UniProtKB-KW"/>
</dbReference>
<dbReference type="AlphaFoldDB" id="A0A286UPR4"/>
<protein>
    <submittedName>
        <fullName evidence="2">Glycoside hydrolase family 61</fullName>
    </submittedName>
</protein>
<dbReference type="Pfam" id="PF13279">
    <property type="entry name" value="4HBT_2"/>
    <property type="match status" value="1"/>
</dbReference>
<reference evidence="2 3" key="1">
    <citation type="journal article" date="2017" name="Mol. Ecol.">
        <title>Comparative and population genomic landscape of Phellinus noxius: A hypervariable fungus causing root rot in trees.</title>
        <authorList>
            <person name="Chung C.L."/>
            <person name="Lee T.J."/>
            <person name="Akiba M."/>
            <person name="Lee H.H."/>
            <person name="Kuo T.H."/>
            <person name="Liu D."/>
            <person name="Ke H.M."/>
            <person name="Yokoi T."/>
            <person name="Roa M.B."/>
            <person name="Lu M.J."/>
            <person name="Chang Y.Y."/>
            <person name="Ann P.J."/>
            <person name="Tsai J.N."/>
            <person name="Chen C.Y."/>
            <person name="Tzean S.S."/>
            <person name="Ota Y."/>
            <person name="Hattori T."/>
            <person name="Sahashi N."/>
            <person name="Liou R.F."/>
            <person name="Kikuchi T."/>
            <person name="Tsai I.J."/>
        </authorList>
    </citation>
    <scope>NUCLEOTIDE SEQUENCE [LARGE SCALE GENOMIC DNA]</scope>
    <source>
        <strain evidence="2 3">FFPRI411160</strain>
    </source>
</reference>
<dbReference type="InterPro" id="IPR051490">
    <property type="entry name" value="THEM6_lcsJ_thioesterase"/>
</dbReference>
<accession>A0A286UPR4</accession>
<dbReference type="CDD" id="cd00586">
    <property type="entry name" value="4HBT"/>
    <property type="match status" value="1"/>
</dbReference>
<evidence type="ECO:0000313" key="3">
    <source>
        <dbReference type="Proteomes" id="UP000217199"/>
    </source>
</evidence>
<keyword evidence="3" id="KW-1185">Reference proteome</keyword>
<organism evidence="2 3">
    <name type="scientific">Pyrrhoderma noxium</name>
    <dbReference type="NCBI Taxonomy" id="2282107"/>
    <lineage>
        <taxon>Eukaryota</taxon>
        <taxon>Fungi</taxon>
        <taxon>Dikarya</taxon>
        <taxon>Basidiomycota</taxon>
        <taxon>Agaricomycotina</taxon>
        <taxon>Agaricomycetes</taxon>
        <taxon>Hymenochaetales</taxon>
        <taxon>Hymenochaetaceae</taxon>
        <taxon>Pyrrhoderma</taxon>
    </lineage>
</organism>
<proteinExistence type="inferred from homology"/>
<keyword evidence="2" id="KW-0378">Hydrolase</keyword>
<gene>
    <name evidence="2" type="ORF">PNOK_0151700</name>
</gene>
<dbReference type="InterPro" id="IPR029069">
    <property type="entry name" value="HotDog_dom_sf"/>
</dbReference>
<dbReference type="PANTHER" id="PTHR12475:SF4">
    <property type="entry name" value="PROTEIN THEM6"/>
    <property type="match status" value="1"/>
</dbReference>
<comment type="caution">
    <text evidence="2">The sequence shown here is derived from an EMBL/GenBank/DDBJ whole genome shotgun (WGS) entry which is preliminary data.</text>
</comment>
<evidence type="ECO:0000256" key="1">
    <source>
        <dbReference type="ARBA" id="ARBA00038476"/>
    </source>
</evidence>
<dbReference type="InParanoid" id="A0A286UPR4"/>
<sequence length="322" mass="36959">MEAHSLYQILSSCTNFVLSSKRKLSTLPFIPRSVRLFYLLILLVNVRSTPLSWHARTFRPMLHILIKDAFYKFAPSEVKNSYTRSLCPIGRSPFELSEGYKTWASPDECDCFIHLSNSSYSKLADMILFKFAMRYLTNVFREGCHFVVVSSHLQFIKEIPLGQKYEMQLHLETWDSKSLYIVTRYITRRNPTGIRPGEDAETVISSEKDEGGPSNEVLHAVLMTECFVRAAGRSTVPPALVLAGSGCGIGEEEWNSLMVSLKDGPSLAQLVYGKWRDVPQKQRWWDSALEKYEEERLRRWKDLSATTRLPHAVRSRTAKPRL</sequence>
<dbReference type="OrthoDB" id="265761at2759"/>
<dbReference type="EMBL" id="NBII01000002">
    <property type="protein sequence ID" value="PAV21560.1"/>
    <property type="molecule type" value="Genomic_DNA"/>
</dbReference>
<dbReference type="PANTHER" id="PTHR12475">
    <property type="match status" value="1"/>
</dbReference>
<dbReference type="Proteomes" id="UP000217199">
    <property type="component" value="Unassembled WGS sequence"/>
</dbReference>
<dbReference type="SUPFAM" id="SSF54637">
    <property type="entry name" value="Thioesterase/thiol ester dehydrase-isomerase"/>
    <property type="match status" value="1"/>
</dbReference>